<comment type="caution">
    <text evidence="3">The sequence shown here is derived from an EMBL/GenBank/DDBJ whole genome shotgun (WGS) entry which is preliminary data.</text>
</comment>
<evidence type="ECO:0000256" key="1">
    <source>
        <dbReference type="SAM" id="SignalP"/>
    </source>
</evidence>
<dbReference type="SMART" id="SM00912">
    <property type="entry name" value="Haemagg_act"/>
    <property type="match status" value="1"/>
</dbReference>
<dbReference type="AlphaFoldDB" id="A0AAV3X4B8"/>
<feature type="signal peptide" evidence="1">
    <location>
        <begin position="1"/>
        <end position="26"/>
    </location>
</feature>
<evidence type="ECO:0000313" key="4">
    <source>
        <dbReference type="Proteomes" id="UP001050975"/>
    </source>
</evidence>
<protein>
    <recommendedName>
        <fullName evidence="2">Filamentous haemagglutinin FhaB/tRNA nuclease CdiA-like TPS domain-containing protein</fullName>
    </recommendedName>
</protein>
<name>A0AAV3X4B8_9CYAN</name>
<keyword evidence="1" id="KW-0732">Signal</keyword>
<organism evidence="3 4">
    <name type="scientific">Microseira wollei NIES-4236</name>
    <dbReference type="NCBI Taxonomy" id="2530354"/>
    <lineage>
        <taxon>Bacteria</taxon>
        <taxon>Bacillati</taxon>
        <taxon>Cyanobacteriota</taxon>
        <taxon>Cyanophyceae</taxon>
        <taxon>Oscillatoriophycideae</taxon>
        <taxon>Aerosakkonematales</taxon>
        <taxon>Aerosakkonemataceae</taxon>
        <taxon>Microseira</taxon>
    </lineage>
</organism>
<accession>A0AAV3X4B8</accession>
<dbReference type="InterPro" id="IPR012334">
    <property type="entry name" value="Pectin_lyas_fold"/>
</dbReference>
<dbReference type="SUPFAM" id="SSF51126">
    <property type="entry name" value="Pectin lyase-like"/>
    <property type="match status" value="3"/>
</dbReference>
<feature type="domain" description="Filamentous haemagglutinin FhaB/tRNA nuclease CdiA-like TPS" evidence="2">
    <location>
        <begin position="31"/>
        <end position="142"/>
    </location>
</feature>
<reference evidence="3" key="1">
    <citation type="submission" date="2019-10" db="EMBL/GenBank/DDBJ databases">
        <title>Draft genome sequece of Microseira wollei NIES-4236.</title>
        <authorList>
            <person name="Yamaguchi H."/>
            <person name="Suzuki S."/>
            <person name="Kawachi M."/>
        </authorList>
    </citation>
    <scope>NUCLEOTIDE SEQUENCE</scope>
    <source>
        <strain evidence="3">NIES-4236</strain>
    </source>
</reference>
<evidence type="ECO:0000259" key="2">
    <source>
        <dbReference type="SMART" id="SM00912"/>
    </source>
</evidence>
<feature type="chain" id="PRO_5043629552" description="Filamentous haemagglutinin FhaB/tRNA nuclease CdiA-like TPS domain-containing protein" evidence="1">
    <location>
        <begin position="27"/>
        <end position="834"/>
    </location>
</feature>
<dbReference type="Proteomes" id="UP001050975">
    <property type="component" value="Unassembled WGS sequence"/>
</dbReference>
<dbReference type="InterPro" id="IPR008638">
    <property type="entry name" value="FhaB/CdiA-like_TPS"/>
</dbReference>
<dbReference type="NCBIfam" id="TIGR01901">
    <property type="entry name" value="adhes_NPXG"/>
    <property type="match status" value="1"/>
</dbReference>
<dbReference type="RefSeq" id="WP_226572861.1">
    <property type="nucleotide sequence ID" value="NZ_BLAY01000001.1"/>
</dbReference>
<sequence length="834" mass="85176">MKLSGRAGKLGTISLLWLSATSSAFAQIVPDRTLPNNTIVIPNGNNFQIEGGTQTGKSLFHSFGEFSVPTGGAAFFNNGSGIENIFSRVTGGNISNIDGLISAKGTANLFLLNPNGIIFGPNARLNIGGSFIGSTANSIRFADGSSFSATNPTAPPLLTINVPIGLQFGSNPNAAIQVQGSNLAVETGQTLALLGGNITIYGSNNPLYSGLTAGGIPLAIVNGNIVPTTPGGRIELWSVINGDLSVNKNGKLTIENGQLPTEFGNIQLLGGARVDTSGTGGGAIQVQARSLRLSEGARLSSFTLGGLVGENITVNASESVEIIGTGGYEETVLRFAIGTITPTDLINGFFTLNFGSGFAGAITVNTPNFRLQNGAYIAASTFGDAGENANIKGGDVTINAANSVEMIAAFIAAGTAGGNARNSGNLIVNTRRLIARDNGILTTSSFGNGRGGDITINASESVEVYSGNPISLAAISPVANAFGAVFTSGLGTGDAGELRVNTRRLILGSGAALAASSFGGGEGGDITINASESVELVGTTPNGRRFSAITSVTELGSTGNGGNLRIYTDRLILRDKGRVSIRAQGTGDAGNLEVVANAILMDNEGGLEGTSETGVGGNFTVRSRSLVMRRHSFISATAGDLGGKGNGGNITINTDALAALENSDITANSVASLGGNVNITAQGIFGAQVQQRITPQSDITATGGTPALSGTIQINTPNLDPAATIVQLPENFVDPSNQIVAGCAADRGNRFVVTGRGGLPSDPSQTLRGRAVWRDIRPVSSVGRSSTTQTGQPTTDNQPIIEATGWVINRNGQVELVANAPQDSWYRTVNCTDK</sequence>
<proteinExistence type="predicted"/>
<evidence type="ECO:0000313" key="3">
    <source>
        <dbReference type="EMBL" id="GET35426.1"/>
    </source>
</evidence>
<dbReference type="Pfam" id="PF05860">
    <property type="entry name" value="TPS"/>
    <property type="match status" value="1"/>
</dbReference>
<keyword evidence="4" id="KW-1185">Reference proteome</keyword>
<gene>
    <name evidence="3" type="ORF">MiSe_01680</name>
</gene>
<dbReference type="Gene3D" id="2.160.20.10">
    <property type="entry name" value="Single-stranded right-handed beta-helix, Pectin lyase-like"/>
    <property type="match status" value="2"/>
</dbReference>
<dbReference type="EMBL" id="BLAY01000001">
    <property type="protein sequence ID" value="GET35426.1"/>
    <property type="molecule type" value="Genomic_DNA"/>
</dbReference>
<dbReference type="InterPro" id="IPR011050">
    <property type="entry name" value="Pectin_lyase_fold/virulence"/>
</dbReference>